<accession>A0ABX1AH00</accession>
<dbReference type="PANTHER" id="PTHR33154">
    <property type="entry name" value="TRANSCRIPTIONAL REGULATOR, ARSR FAMILY"/>
    <property type="match status" value="1"/>
</dbReference>
<dbReference type="InterPro" id="IPR036388">
    <property type="entry name" value="WH-like_DNA-bd_sf"/>
</dbReference>
<proteinExistence type="predicted"/>
<dbReference type="RefSeq" id="WP_167932981.1">
    <property type="nucleotide sequence ID" value="NZ_JAAVJB010000052.1"/>
</dbReference>
<dbReference type="InterPro" id="IPR051081">
    <property type="entry name" value="HTH_MetalResp_TranReg"/>
</dbReference>
<comment type="caution">
    <text evidence="5">The sequence shown here is derived from an EMBL/GenBank/DDBJ whole genome shotgun (WGS) entry which is preliminary data.</text>
</comment>
<dbReference type="SUPFAM" id="SSF46785">
    <property type="entry name" value="Winged helix' DNA-binding domain"/>
    <property type="match status" value="1"/>
</dbReference>
<dbReference type="InterPro" id="IPR011991">
    <property type="entry name" value="ArsR-like_HTH"/>
</dbReference>
<keyword evidence="1" id="KW-0805">Transcription regulation</keyword>
<dbReference type="SMART" id="SM00418">
    <property type="entry name" value="HTH_ARSR"/>
    <property type="match status" value="1"/>
</dbReference>
<keyword evidence="3" id="KW-0804">Transcription</keyword>
<keyword evidence="6" id="KW-1185">Reference proteome</keyword>
<organism evidence="5 6">
    <name type="scientific">Streptomyces spiramenti</name>
    <dbReference type="NCBI Taxonomy" id="2720606"/>
    <lineage>
        <taxon>Bacteria</taxon>
        <taxon>Bacillati</taxon>
        <taxon>Actinomycetota</taxon>
        <taxon>Actinomycetes</taxon>
        <taxon>Kitasatosporales</taxon>
        <taxon>Streptomycetaceae</taxon>
        <taxon>Streptomyces</taxon>
    </lineage>
</organism>
<dbReference type="Gene3D" id="1.10.10.10">
    <property type="entry name" value="Winged helix-like DNA-binding domain superfamily/Winged helix DNA-binding domain"/>
    <property type="match status" value="1"/>
</dbReference>
<evidence type="ECO:0000256" key="2">
    <source>
        <dbReference type="ARBA" id="ARBA00023125"/>
    </source>
</evidence>
<dbReference type="InterPro" id="IPR001845">
    <property type="entry name" value="HTH_ArsR_DNA-bd_dom"/>
</dbReference>
<gene>
    <name evidence="5" type="ORF">HCJ92_09185</name>
</gene>
<dbReference type="PRINTS" id="PR00778">
    <property type="entry name" value="HTHARSR"/>
</dbReference>
<dbReference type="PROSITE" id="PS50987">
    <property type="entry name" value="HTH_ARSR_2"/>
    <property type="match status" value="1"/>
</dbReference>
<dbReference type="InterPro" id="IPR036390">
    <property type="entry name" value="WH_DNA-bd_sf"/>
</dbReference>
<evidence type="ECO:0000256" key="1">
    <source>
        <dbReference type="ARBA" id="ARBA00023015"/>
    </source>
</evidence>
<evidence type="ECO:0000259" key="4">
    <source>
        <dbReference type="PROSITE" id="PS50987"/>
    </source>
</evidence>
<evidence type="ECO:0000313" key="6">
    <source>
        <dbReference type="Proteomes" id="UP000746503"/>
    </source>
</evidence>
<dbReference type="Pfam" id="PF12840">
    <property type="entry name" value="HTH_20"/>
    <property type="match status" value="1"/>
</dbReference>
<dbReference type="EMBL" id="JAAVJB010000052">
    <property type="protein sequence ID" value="NJP66457.1"/>
    <property type="molecule type" value="Genomic_DNA"/>
</dbReference>
<sequence length="152" mass="16344">MEAFELLADPVRRRVLELLADGERTSGELSDVAGREFGISQPAVSRHLRLLREGGLVEARPVGARRVYVLRVEALRPVGDWLERFRRDSFPPLDALATEVARGKRRRRLAAAAGGDAGGSTAGETVAGAPAVVAARLPAPPPAPVVRPQEQR</sequence>
<name>A0ABX1AH00_9ACTN</name>
<keyword evidence="2" id="KW-0238">DNA-binding</keyword>
<dbReference type="CDD" id="cd00090">
    <property type="entry name" value="HTH_ARSR"/>
    <property type="match status" value="1"/>
</dbReference>
<evidence type="ECO:0000313" key="5">
    <source>
        <dbReference type="EMBL" id="NJP66457.1"/>
    </source>
</evidence>
<protein>
    <submittedName>
        <fullName evidence="5">Winged helix-turn-helix transcriptional regulator</fullName>
    </submittedName>
</protein>
<evidence type="ECO:0000256" key="3">
    <source>
        <dbReference type="ARBA" id="ARBA00023163"/>
    </source>
</evidence>
<feature type="domain" description="HTH arsR-type" evidence="4">
    <location>
        <begin position="1"/>
        <end position="90"/>
    </location>
</feature>
<dbReference type="PANTHER" id="PTHR33154:SF33">
    <property type="entry name" value="TRANSCRIPTIONAL REPRESSOR SDPR"/>
    <property type="match status" value="1"/>
</dbReference>
<reference evidence="5 6" key="1">
    <citation type="submission" date="2020-03" db="EMBL/GenBank/DDBJ databases">
        <title>Draft genome of Streptomyces sp. ventii, isolated from the Axial Seamount in the Pacific Ocean, and resequencing of the two type strains Streptomyces lonarensis strain NCL 716 and Streptomyces bohaiensis strain 11A07.</title>
        <authorList>
            <person name="Loughran R.M."/>
            <person name="Pfannmuller K.M."/>
            <person name="Wasson B.J."/>
            <person name="Deadmond M.C."/>
            <person name="Paddock B.E."/>
            <person name="Koyack M.J."/>
            <person name="Gallegos D.A."/>
            <person name="Mitchell E.A."/>
            <person name="Ushijima B."/>
            <person name="Saw J.H."/>
            <person name="Mcphail K.L."/>
            <person name="Videau P."/>
        </authorList>
    </citation>
    <scope>NUCLEOTIDE SEQUENCE [LARGE SCALE GENOMIC DNA]</scope>
    <source>
        <strain evidence="6">5675061</strain>
    </source>
</reference>
<dbReference type="Proteomes" id="UP000746503">
    <property type="component" value="Unassembled WGS sequence"/>
</dbReference>
<dbReference type="NCBIfam" id="NF033788">
    <property type="entry name" value="HTH_metalloreg"/>
    <property type="match status" value="1"/>
</dbReference>